<gene>
    <name evidence="1" type="ORF">GCM10009721_12060</name>
</gene>
<evidence type="ECO:0000313" key="2">
    <source>
        <dbReference type="Proteomes" id="UP000623461"/>
    </source>
</evidence>
<protein>
    <submittedName>
        <fullName evidence="1">Uncharacterized protein</fullName>
    </submittedName>
</protein>
<dbReference type="Proteomes" id="UP000623461">
    <property type="component" value="Unassembled WGS sequence"/>
</dbReference>
<reference evidence="2" key="1">
    <citation type="journal article" date="2019" name="Int. J. Syst. Evol. Microbiol.">
        <title>The Global Catalogue of Microorganisms (GCM) 10K type strain sequencing project: providing services to taxonomists for standard genome sequencing and annotation.</title>
        <authorList>
            <consortium name="The Broad Institute Genomics Platform"/>
            <consortium name="The Broad Institute Genome Sequencing Center for Infectious Disease"/>
            <person name="Wu L."/>
            <person name="Ma J."/>
        </authorList>
    </citation>
    <scope>NUCLEOTIDE SEQUENCE [LARGE SCALE GENOMIC DNA]</scope>
    <source>
        <strain evidence="2">JCM 1365</strain>
    </source>
</reference>
<name>A0ABQ2HTH8_9MICO</name>
<comment type="caution">
    <text evidence="1">The sequence shown here is derived from an EMBL/GenBank/DDBJ whole genome shotgun (WGS) entry which is preliminary data.</text>
</comment>
<sequence>MGTQTMKKSPAPTTTTSLSATVSTAFTGLAVAAGLCLAAALGATAPIAGPAHVSSTHAALTASADQGSGVVVAGGFEWGSNRSR</sequence>
<keyword evidence="2" id="KW-1185">Reference proteome</keyword>
<accession>A0ABQ2HTH8</accession>
<dbReference type="RefSeq" id="WP_156035272.1">
    <property type="nucleotide sequence ID" value="NZ_BMNZ01000002.1"/>
</dbReference>
<evidence type="ECO:0000313" key="1">
    <source>
        <dbReference type="EMBL" id="GGM88571.1"/>
    </source>
</evidence>
<dbReference type="EMBL" id="BMNZ01000002">
    <property type="protein sequence ID" value="GGM88571.1"/>
    <property type="molecule type" value="Genomic_DNA"/>
</dbReference>
<organism evidence="1 2">
    <name type="scientific">Terrabacter tumescens</name>
    <dbReference type="NCBI Taxonomy" id="60443"/>
    <lineage>
        <taxon>Bacteria</taxon>
        <taxon>Bacillati</taxon>
        <taxon>Actinomycetota</taxon>
        <taxon>Actinomycetes</taxon>
        <taxon>Micrococcales</taxon>
        <taxon>Intrasporangiaceae</taxon>
        <taxon>Terrabacter</taxon>
    </lineage>
</organism>
<proteinExistence type="predicted"/>